<comment type="caution">
    <text evidence="1">The sequence shown here is derived from an EMBL/GenBank/DDBJ whole genome shotgun (WGS) entry which is preliminary data.</text>
</comment>
<accession>A0AAN8X5K1</accession>
<protein>
    <submittedName>
        <fullName evidence="1">Uncharacterized protein</fullName>
    </submittedName>
</protein>
<reference evidence="1 2" key="1">
    <citation type="submission" date="2023-11" db="EMBL/GenBank/DDBJ databases">
        <title>Halocaridina rubra genome assembly.</title>
        <authorList>
            <person name="Smith C."/>
        </authorList>
    </citation>
    <scope>NUCLEOTIDE SEQUENCE [LARGE SCALE GENOMIC DNA]</scope>
    <source>
        <strain evidence="1">EP-1</strain>
        <tissue evidence="1">Whole</tissue>
    </source>
</reference>
<evidence type="ECO:0000313" key="1">
    <source>
        <dbReference type="EMBL" id="KAK7076631.1"/>
    </source>
</evidence>
<proteinExistence type="predicted"/>
<sequence>MELDEAQTYFPSEVVNVNRSGLRDGKSPLLLLTFWNDQRPEFVLVDRELLPVTPYEVIPIQFRSCSLLGHTTKQCHVSLICKICGGPLHGVCTTSQPHQKLTIISPGFPKPNFAITHVKRCFELPLPTTSSPSTARDFFSTSSEMSKYQRRTSRQFHSRRWSVTP</sequence>
<keyword evidence="2" id="KW-1185">Reference proteome</keyword>
<name>A0AAN8X5K1_HALRR</name>
<dbReference type="EMBL" id="JAXCGZ010009597">
    <property type="protein sequence ID" value="KAK7076631.1"/>
    <property type="molecule type" value="Genomic_DNA"/>
</dbReference>
<gene>
    <name evidence="1" type="ORF">SK128_026487</name>
</gene>
<dbReference type="AlphaFoldDB" id="A0AAN8X5K1"/>
<dbReference type="Proteomes" id="UP001381693">
    <property type="component" value="Unassembled WGS sequence"/>
</dbReference>
<organism evidence="1 2">
    <name type="scientific">Halocaridina rubra</name>
    <name type="common">Hawaiian red shrimp</name>
    <dbReference type="NCBI Taxonomy" id="373956"/>
    <lineage>
        <taxon>Eukaryota</taxon>
        <taxon>Metazoa</taxon>
        <taxon>Ecdysozoa</taxon>
        <taxon>Arthropoda</taxon>
        <taxon>Crustacea</taxon>
        <taxon>Multicrustacea</taxon>
        <taxon>Malacostraca</taxon>
        <taxon>Eumalacostraca</taxon>
        <taxon>Eucarida</taxon>
        <taxon>Decapoda</taxon>
        <taxon>Pleocyemata</taxon>
        <taxon>Caridea</taxon>
        <taxon>Atyoidea</taxon>
        <taxon>Atyidae</taxon>
        <taxon>Halocaridina</taxon>
    </lineage>
</organism>
<evidence type="ECO:0000313" key="2">
    <source>
        <dbReference type="Proteomes" id="UP001381693"/>
    </source>
</evidence>